<dbReference type="Proteomes" id="UP000557688">
    <property type="component" value="Unassembled WGS sequence"/>
</dbReference>
<proteinExistence type="predicted"/>
<dbReference type="RefSeq" id="WP_221188225.1">
    <property type="nucleotide sequence ID" value="NZ_JACHXV010000004.1"/>
</dbReference>
<keyword evidence="1" id="KW-1133">Transmembrane helix</keyword>
<gene>
    <name evidence="3" type="ORF">FHR90_001190</name>
</gene>
<feature type="transmembrane region" description="Helical" evidence="1">
    <location>
        <begin position="50"/>
        <end position="71"/>
    </location>
</feature>
<evidence type="ECO:0000259" key="2">
    <source>
        <dbReference type="PROSITE" id="PS50930"/>
    </source>
</evidence>
<feature type="transmembrane region" description="Helical" evidence="1">
    <location>
        <begin position="83"/>
        <end position="106"/>
    </location>
</feature>
<evidence type="ECO:0000313" key="4">
    <source>
        <dbReference type="Proteomes" id="UP000557688"/>
    </source>
</evidence>
<dbReference type="SMART" id="SM00850">
    <property type="entry name" value="LytTR"/>
    <property type="match status" value="1"/>
</dbReference>
<feature type="domain" description="HTH LytTR-type" evidence="2">
    <location>
        <begin position="179"/>
        <end position="266"/>
    </location>
</feature>
<reference evidence="3 4" key="1">
    <citation type="submission" date="2020-08" db="EMBL/GenBank/DDBJ databases">
        <title>Genomic Encyclopedia of Type Strains, Phase III (KMG-III): the genomes of soil and plant-associated and newly described type strains.</title>
        <authorList>
            <person name="Whitman W."/>
        </authorList>
    </citation>
    <scope>NUCLEOTIDE SEQUENCE [LARGE SCALE GENOMIC DNA]</scope>
    <source>
        <strain evidence="3 4">CECT 8088</strain>
    </source>
</reference>
<feature type="transmembrane region" description="Helical" evidence="1">
    <location>
        <begin position="21"/>
        <end position="38"/>
    </location>
</feature>
<comment type="caution">
    <text evidence="3">The sequence shown here is derived from an EMBL/GenBank/DDBJ whole genome shotgun (WGS) entry which is preliminary data.</text>
</comment>
<dbReference type="EMBL" id="JACHXV010000004">
    <property type="protein sequence ID" value="MBB3173367.1"/>
    <property type="molecule type" value="Genomic_DNA"/>
</dbReference>
<dbReference type="Pfam" id="PF04397">
    <property type="entry name" value="LytTR"/>
    <property type="match status" value="1"/>
</dbReference>
<dbReference type="AlphaFoldDB" id="A0A839UU93"/>
<organism evidence="3 4">
    <name type="scientific">Endobacter medicaginis</name>
    <dbReference type="NCBI Taxonomy" id="1181271"/>
    <lineage>
        <taxon>Bacteria</taxon>
        <taxon>Pseudomonadati</taxon>
        <taxon>Pseudomonadota</taxon>
        <taxon>Alphaproteobacteria</taxon>
        <taxon>Acetobacterales</taxon>
        <taxon>Acetobacteraceae</taxon>
        <taxon>Endobacter</taxon>
    </lineage>
</organism>
<keyword evidence="1" id="KW-0812">Transmembrane</keyword>
<keyword evidence="1" id="KW-0472">Membrane</keyword>
<name>A0A839UU93_9PROT</name>
<evidence type="ECO:0000256" key="1">
    <source>
        <dbReference type="SAM" id="Phobius"/>
    </source>
</evidence>
<protein>
    <recommendedName>
        <fullName evidence="2">HTH LytTR-type domain-containing protein</fullName>
    </recommendedName>
</protein>
<accession>A0A839UU93</accession>
<dbReference type="InterPro" id="IPR007492">
    <property type="entry name" value="LytTR_DNA-bd_dom"/>
</dbReference>
<dbReference type="PROSITE" id="PS50930">
    <property type="entry name" value="HTH_LYTTR"/>
    <property type="match status" value="1"/>
</dbReference>
<dbReference type="GO" id="GO:0003677">
    <property type="term" value="F:DNA binding"/>
    <property type="evidence" value="ECO:0007669"/>
    <property type="project" value="InterPro"/>
</dbReference>
<evidence type="ECO:0000313" key="3">
    <source>
        <dbReference type="EMBL" id="MBB3173367.1"/>
    </source>
</evidence>
<feature type="transmembrane region" description="Helical" evidence="1">
    <location>
        <begin position="112"/>
        <end position="133"/>
    </location>
</feature>
<keyword evidence="4" id="KW-1185">Reference proteome</keyword>
<sequence>MNEPGVMAQLLRPAELRRRGLLMAATVLVLTFLAPWGTDRLPPMRRACGWLAMVVVWEVAIVLVVGAVLAWRRRHGRQAACLGPGWTVAIVMIAAVPAVPLCLLATFRHIPSAATCAVFTLNSVGLGAIISLLRTRWRAGPSEAAPEAAAIAMALADGARGDADAFLARHAPHLAGTQLLALEAEDHYLRIHTDAGDALVLLRLRDAVEGLGAESGLQVHRSFWVARDAAPLARRRGQAWALEFAGGLSVPVSRANVAACRAEGWL</sequence>